<feature type="transmembrane region" description="Helical" evidence="10">
    <location>
        <begin position="318"/>
        <end position="346"/>
    </location>
</feature>
<feature type="transmembrane region" description="Helical" evidence="10">
    <location>
        <begin position="163"/>
        <end position="182"/>
    </location>
</feature>
<dbReference type="PIRSF" id="PIRSF006603">
    <property type="entry name" value="DinF"/>
    <property type="match status" value="1"/>
</dbReference>
<dbReference type="GO" id="GO:0015297">
    <property type="term" value="F:antiporter activity"/>
    <property type="evidence" value="ECO:0007669"/>
    <property type="project" value="InterPro"/>
</dbReference>
<dbReference type="GO" id="GO:0046677">
    <property type="term" value="P:response to antibiotic"/>
    <property type="evidence" value="ECO:0007669"/>
    <property type="project" value="UniProtKB-KW"/>
</dbReference>
<keyword evidence="6 10" id="KW-0812">Transmembrane</keyword>
<sequence>MSISLSDHFTYKKLIAFVFPSIVMMIFTSIYSIVDGFFVSNYVGKTALAALNLITPALMIVSAIGFMMGTGGSAIIAKTLGEGRKKEANGYFSCLMAFIILFGAFVSCFGILFMSQIASFLKATEEMMPLAVLYGRIMMVSLPFFMLQTSYQTLFVTAEKPKYGLYVTLGAGICNMILDFLLVGVLKWGLAGAAIATASCEITGGLVPTLYFLRKNNSSLLCLSKPIWDFKILLKSAFNGSSEFVSQISSSLVAMIYNFQLLHFAQENGVAAYGAIMYVNFIFCAIFIGYSTGSAPLIGYNLGAQNEKELKNVFKKSIVSILCLEIIVTVLSFLLSEWIMGIFVGYDRTLFEITVAGFHIYCIHYLLCGINIYASSFFTALNNGKISAVISFMRSFIFQMGSLILLPFFFGLNGIWWAIVVAESFTFLLTLFCLKKYKKVYHY</sequence>
<evidence type="ECO:0000256" key="8">
    <source>
        <dbReference type="ARBA" id="ARBA00023136"/>
    </source>
</evidence>
<keyword evidence="7 10" id="KW-1133">Transmembrane helix</keyword>
<comment type="similarity">
    <text evidence="2">Belongs to the multi antimicrobial extrusion (MATE) (TC 2.A.66.1) family. MepA subfamily.</text>
</comment>
<evidence type="ECO:0000256" key="5">
    <source>
        <dbReference type="ARBA" id="ARBA00022475"/>
    </source>
</evidence>
<feature type="transmembrane region" description="Helical" evidence="10">
    <location>
        <begin position="188"/>
        <end position="213"/>
    </location>
</feature>
<evidence type="ECO:0000256" key="4">
    <source>
        <dbReference type="ARBA" id="ARBA00022448"/>
    </source>
</evidence>
<dbReference type="InterPro" id="IPR002528">
    <property type="entry name" value="MATE_fam"/>
</dbReference>
<protein>
    <recommendedName>
        <fullName evidence="3">Multidrug export protein MepA</fullName>
    </recommendedName>
</protein>
<dbReference type="CDD" id="cd13143">
    <property type="entry name" value="MATE_MepA_like"/>
    <property type="match status" value="1"/>
</dbReference>
<keyword evidence="9" id="KW-0046">Antibiotic resistance</keyword>
<evidence type="ECO:0000256" key="2">
    <source>
        <dbReference type="ARBA" id="ARBA00008417"/>
    </source>
</evidence>
<feature type="transmembrane region" description="Helical" evidence="10">
    <location>
        <begin position="133"/>
        <end position="151"/>
    </location>
</feature>
<feature type="transmembrane region" description="Helical" evidence="10">
    <location>
        <begin position="358"/>
        <end position="381"/>
    </location>
</feature>
<dbReference type="PANTHER" id="PTHR43823">
    <property type="entry name" value="SPORULATION PROTEIN YKVU"/>
    <property type="match status" value="1"/>
</dbReference>
<feature type="transmembrane region" description="Helical" evidence="10">
    <location>
        <begin position="54"/>
        <end position="77"/>
    </location>
</feature>
<proteinExistence type="inferred from homology"/>
<evidence type="ECO:0000256" key="9">
    <source>
        <dbReference type="ARBA" id="ARBA00023251"/>
    </source>
</evidence>
<keyword evidence="4" id="KW-0813">Transport</keyword>
<dbReference type="InterPro" id="IPR051327">
    <property type="entry name" value="MATE_MepA_subfamily"/>
</dbReference>
<evidence type="ECO:0000256" key="7">
    <source>
        <dbReference type="ARBA" id="ARBA00022989"/>
    </source>
</evidence>
<feature type="transmembrane region" description="Helical" evidence="10">
    <location>
        <begin position="270"/>
        <end position="290"/>
    </location>
</feature>
<keyword evidence="12" id="KW-1185">Reference proteome</keyword>
<feature type="transmembrane region" description="Helical" evidence="10">
    <location>
        <begin position="388"/>
        <end position="409"/>
    </location>
</feature>
<evidence type="ECO:0000256" key="1">
    <source>
        <dbReference type="ARBA" id="ARBA00004651"/>
    </source>
</evidence>
<dbReference type="EMBL" id="VUMM01000012">
    <property type="protein sequence ID" value="MSS01770.1"/>
    <property type="molecule type" value="Genomic_DNA"/>
</dbReference>
<dbReference type="Proteomes" id="UP000470082">
    <property type="component" value="Unassembled WGS sequence"/>
</dbReference>
<dbReference type="InterPro" id="IPR048279">
    <property type="entry name" value="MdtK-like"/>
</dbReference>
<dbReference type="GO" id="GO:0005886">
    <property type="term" value="C:plasma membrane"/>
    <property type="evidence" value="ECO:0007669"/>
    <property type="project" value="UniProtKB-SubCell"/>
</dbReference>
<feature type="transmembrane region" description="Helical" evidence="10">
    <location>
        <begin position="415"/>
        <end position="434"/>
    </location>
</feature>
<evidence type="ECO:0000256" key="3">
    <source>
        <dbReference type="ARBA" id="ARBA00022106"/>
    </source>
</evidence>
<reference evidence="11 12" key="1">
    <citation type="submission" date="2019-08" db="EMBL/GenBank/DDBJ databases">
        <title>In-depth cultivation of the pig gut microbiome towards novel bacterial diversity and tailored functional studies.</title>
        <authorList>
            <person name="Wylensek D."/>
            <person name="Hitch T.C.A."/>
            <person name="Clavel T."/>
        </authorList>
    </citation>
    <scope>NUCLEOTIDE SEQUENCE [LARGE SCALE GENOMIC DNA]</scope>
    <source>
        <strain evidence="11 12">LKV-178-WT-2G</strain>
    </source>
</reference>
<evidence type="ECO:0000313" key="11">
    <source>
        <dbReference type="EMBL" id="MSS01770.1"/>
    </source>
</evidence>
<dbReference type="GO" id="GO:0042910">
    <property type="term" value="F:xenobiotic transmembrane transporter activity"/>
    <property type="evidence" value="ECO:0007669"/>
    <property type="project" value="InterPro"/>
</dbReference>
<dbReference type="PANTHER" id="PTHR43823:SF3">
    <property type="entry name" value="MULTIDRUG EXPORT PROTEIN MEPA"/>
    <property type="match status" value="1"/>
</dbReference>
<feature type="transmembrane region" description="Helical" evidence="10">
    <location>
        <begin position="89"/>
        <end position="113"/>
    </location>
</feature>
<name>A0A7X2N3I8_9FIRM</name>
<comment type="caution">
    <text evidence="11">The sequence shown here is derived from an EMBL/GenBank/DDBJ whole genome shotgun (WGS) entry which is preliminary data.</text>
</comment>
<keyword evidence="8 10" id="KW-0472">Membrane</keyword>
<feature type="transmembrane region" description="Helical" evidence="10">
    <location>
        <begin position="14"/>
        <end position="34"/>
    </location>
</feature>
<comment type="subcellular location">
    <subcellularLocation>
        <location evidence="1">Cell membrane</location>
        <topology evidence="1">Multi-pass membrane protein</topology>
    </subcellularLocation>
</comment>
<keyword evidence="5" id="KW-1003">Cell membrane</keyword>
<dbReference type="InterPro" id="IPR045070">
    <property type="entry name" value="MATE_MepA-like"/>
</dbReference>
<dbReference type="RefSeq" id="WP_154460354.1">
    <property type="nucleotide sequence ID" value="NZ_VUMM01000012.1"/>
</dbReference>
<evidence type="ECO:0000313" key="12">
    <source>
        <dbReference type="Proteomes" id="UP000470082"/>
    </source>
</evidence>
<accession>A0A7X2N3I8</accession>
<gene>
    <name evidence="11" type="ORF">FYJ50_06625</name>
</gene>
<evidence type="ECO:0000256" key="6">
    <source>
        <dbReference type="ARBA" id="ARBA00022692"/>
    </source>
</evidence>
<organism evidence="11 12">
    <name type="scientific">Floccifex porci</name>
    <dbReference type="NCBI Taxonomy" id="2606629"/>
    <lineage>
        <taxon>Bacteria</taxon>
        <taxon>Bacillati</taxon>
        <taxon>Bacillota</taxon>
        <taxon>Erysipelotrichia</taxon>
        <taxon>Erysipelotrichales</taxon>
        <taxon>Erysipelotrichaceae</taxon>
        <taxon>Floccifex</taxon>
    </lineage>
</organism>
<dbReference type="Pfam" id="PF01554">
    <property type="entry name" value="MatE"/>
    <property type="match status" value="2"/>
</dbReference>
<dbReference type="AlphaFoldDB" id="A0A7X2N3I8"/>
<evidence type="ECO:0000256" key="10">
    <source>
        <dbReference type="SAM" id="Phobius"/>
    </source>
</evidence>